<organism evidence="1 2">
    <name type="scientific">Clohesyomyces aquaticus</name>
    <dbReference type="NCBI Taxonomy" id="1231657"/>
    <lineage>
        <taxon>Eukaryota</taxon>
        <taxon>Fungi</taxon>
        <taxon>Dikarya</taxon>
        <taxon>Ascomycota</taxon>
        <taxon>Pezizomycotina</taxon>
        <taxon>Dothideomycetes</taxon>
        <taxon>Pleosporomycetidae</taxon>
        <taxon>Pleosporales</taxon>
        <taxon>Lindgomycetaceae</taxon>
        <taxon>Clohesyomyces</taxon>
    </lineage>
</organism>
<keyword evidence="2" id="KW-1185">Reference proteome</keyword>
<evidence type="ECO:0000313" key="1">
    <source>
        <dbReference type="EMBL" id="ORY15954.1"/>
    </source>
</evidence>
<evidence type="ECO:0000313" key="2">
    <source>
        <dbReference type="Proteomes" id="UP000193144"/>
    </source>
</evidence>
<gene>
    <name evidence="1" type="ORF">BCR34DRAFT_557895</name>
</gene>
<dbReference type="Proteomes" id="UP000193144">
    <property type="component" value="Unassembled WGS sequence"/>
</dbReference>
<reference evidence="1 2" key="1">
    <citation type="submission" date="2016-07" db="EMBL/GenBank/DDBJ databases">
        <title>Pervasive Adenine N6-methylation of Active Genes in Fungi.</title>
        <authorList>
            <consortium name="DOE Joint Genome Institute"/>
            <person name="Mondo S.J."/>
            <person name="Dannebaum R.O."/>
            <person name="Kuo R.C."/>
            <person name="Labutti K."/>
            <person name="Haridas S."/>
            <person name="Kuo A."/>
            <person name="Salamov A."/>
            <person name="Ahrendt S.R."/>
            <person name="Lipzen A."/>
            <person name="Sullivan W."/>
            <person name="Andreopoulos W.B."/>
            <person name="Clum A."/>
            <person name="Lindquist E."/>
            <person name="Daum C."/>
            <person name="Ramamoorthy G.K."/>
            <person name="Gryganskyi A."/>
            <person name="Culley D."/>
            <person name="Magnuson J.K."/>
            <person name="James T.Y."/>
            <person name="O'Malley M.A."/>
            <person name="Stajich J.E."/>
            <person name="Spatafora J.W."/>
            <person name="Visel A."/>
            <person name="Grigoriev I.V."/>
        </authorList>
    </citation>
    <scope>NUCLEOTIDE SEQUENCE [LARGE SCALE GENOMIC DNA]</scope>
    <source>
        <strain evidence="1 2">CBS 115471</strain>
    </source>
</reference>
<protein>
    <submittedName>
        <fullName evidence="1">Uncharacterized protein</fullName>
    </submittedName>
</protein>
<dbReference type="EMBL" id="MCFA01000021">
    <property type="protein sequence ID" value="ORY15954.1"/>
    <property type="molecule type" value="Genomic_DNA"/>
</dbReference>
<dbReference type="AlphaFoldDB" id="A0A1Y2A0I3"/>
<sequence length="65" mass="7397">MDPCTPWKEERQSFAKRTTRVKLASWQVGLCPGTDRPLAKFASVTRRSKGISRSFAARPHMFLSD</sequence>
<proteinExistence type="predicted"/>
<comment type="caution">
    <text evidence="1">The sequence shown here is derived from an EMBL/GenBank/DDBJ whole genome shotgun (WGS) entry which is preliminary data.</text>
</comment>
<name>A0A1Y2A0I3_9PLEO</name>
<accession>A0A1Y2A0I3</accession>